<reference evidence="8" key="1">
    <citation type="submission" date="2017-03" db="EMBL/GenBank/DDBJ databases">
        <title>Genomes of endolithic fungi from Antarctica.</title>
        <authorList>
            <person name="Coleine C."/>
            <person name="Masonjones S."/>
            <person name="Stajich J.E."/>
        </authorList>
    </citation>
    <scope>NUCLEOTIDE SEQUENCE [LARGE SCALE GENOMIC DNA]</scope>
    <source>
        <strain evidence="8">CCFEE 5527</strain>
    </source>
</reference>
<feature type="domain" description="FAD-binding" evidence="6">
    <location>
        <begin position="9"/>
        <end position="337"/>
    </location>
</feature>
<dbReference type="Gene3D" id="3.50.50.60">
    <property type="entry name" value="FAD/NAD(P)-binding domain"/>
    <property type="match status" value="1"/>
</dbReference>
<dbReference type="AlphaFoldDB" id="A0A1V8T5Y5"/>
<keyword evidence="3" id="KW-0274">FAD</keyword>
<dbReference type="InterPro" id="IPR002938">
    <property type="entry name" value="FAD-bd"/>
</dbReference>
<name>A0A1V8T5Y5_9PEZI</name>
<evidence type="ECO:0000313" key="8">
    <source>
        <dbReference type="Proteomes" id="UP000192596"/>
    </source>
</evidence>
<dbReference type="EMBL" id="NAJO01000016">
    <property type="protein sequence ID" value="OQO06671.1"/>
    <property type="molecule type" value="Genomic_DNA"/>
</dbReference>
<dbReference type="PANTHER" id="PTHR13789:SF314">
    <property type="entry name" value="FAD-BINDING DOMAIN-CONTAINING PROTEIN"/>
    <property type="match status" value="1"/>
</dbReference>
<evidence type="ECO:0000259" key="6">
    <source>
        <dbReference type="Pfam" id="PF01494"/>
    </source>
</evidence>
<accession>A0A1V8T5Y5</accession>
<dbReference type="STRING" id="1507870.A0A1V8T5Y5"/>
<evidence type="ECO:0000256" key="2">
    <source>
        <dbReference type="ARBA" id="ARBA00022630"/>
    </source>
</evidence>
<dbReference type="SUPFAM" id="SSF51905">
    <property type="entry name" value="FAD/NAD(P)-binding domain"/>
    <property type="match status" value="1"/>
</dbReference>
<dbReference type="SUPFAM" id="SSF54373">
    <property type="entry name" value="FAD-linked reductases, C-terminal domain"/>
    <property type="match status" value="1"/>
</dbReference>
<evidence type="ECO:0000256" key="4">
    <source>
        <dbReference type="ARBA" id="ARBA00023002"/>
    </source>
</evidence>
<keyword evidence="4" id="KW-0560">Oxidoreductase</keyword>
<evidence type="ECO:0000256" key="5">
    <source>
        <dbReference type="ARBA" id="ARBA00023033"/>
    </source>
</evidence>
<dbReference type="Pfam" id="PF01494">
    <property type="entry name" value="FAD_binding_3"/>
    <property type="match status" value="1"/>
</dbReference>
<comment type="similarity">
    <text evidence="1">Belongs to the paxM FAD-dependent monooxygenase family.</text>
</comment>
<evidence type="ECO:0000256" key="3">
    <source>
        <dbReference type="ARBA" id="ARBA00022827"/>
    </source>
</evidence>
<dbReference type="InParanoid" id="A0A1V8T5Y5"/>
<gene>
    <name evidence="7" type="ORF">B0A48_08458</name>
</gene>
<organism evidence="7 8">
    <name type="scientific">Cryoendolithus antarcticus</name>
    <dbReference type="NCBI Taxonomy" id="1507870"/>
    <lineage>
        <taxon>Eukaryota</taxon>
        <taxon>Fungi</taxon>
        <taxon>Dikarya</taxon>
        <taxon>Ascomycota</taxon>
        <taxon>Pezizomycotina</taxon>
        <taxon>Dothideomycetes</taxon>
        <taxon>Dothideomycetidae</taxon>
        <taxon>Cladosporiales</taxon>
        <taxon>Cladosporiaceae</taxon>
        <taxon>Cryoendolithus</taxon>
    </lineage>
</organism>
<dbReference type="InterPro" id="IPR036188">
    <property type="entry name" value="FAD/NAD-bd_sf"/>
</dbReference>
<sequence>MPLSTPFRIIICGGGIAGLAAAIALRAPGREITILEQSRLASEIGATISLQPNASAILQREWGVDSVKEARGMIDHGFRIFNVEGKLVNTVPLVSKTEYGGDRVMYHRQDLHACLLRAATSKNRAGQPAVIRTSSKVVDCDPLEGTVSLESGDQLVADLIVAADGIHSSIRSSVIGCEVKAIPTGFSAYRMVIPTDVLAKEAPEFTALLQPAKPFTTMMLAHSCRLIMGPAREGSSYSIVGLVPDGKLQEDADSKQSWVSRGDLGQMLETYKEFPEWMKAVFAQAKDLGLWQLRDIDPLKTWTKGRVILIGDAAHAMLPTQGQGASQAFEDAEALGAYFEDVHGIPNREDVEEILSKVFQCRYERASLIQEYSRDSTKPATAKGSSEVTLRPDEFMDYNCGYKGAKEWQSRSVAAAALE</sequence>
<dbReference type="GO" id="GO:0004497">
    <property type="term" value="F:monooxygenase activity"/>
    <property type="evidence" value="ECO:0007669"/>
    <property type="project" value="UniProtKB-KW"/>
</dbReference>
<dbReference type="InterPro" id="IPR050493">
    <property type="entry name" value="FAD-dep_Monooxygenase_BioMet"/>
</dbReference>
<proteinExistence type="inferred from homology"/>
<keyword evidence="2" id="KW-0285">Flavoprotein</keyword>
<protein>
    <recommendedName>
        <fullName evidence="6">FAD-binding domain-containing protein</fullName>
    </recommendedName>
</protein>
<dbReference type="Proteomes" id="UP000192596">
    <property type="component" value="Unassembled WGS sequence"/>
</dbReference>
<keyword evidence="5" id="KW-0503">Monooxygenase</keyword>
<dbReference type="OrthoDB" id="9993796at2759"/>
<keyword evidence="8" id="KW-1185">Reference proteome</keyword>
<evidence type="ECO:0000256" key="1">
    <source>
        <dbReference type="ARBA" id="ARBA00007992"/>
    </source>
</evidence>
<evidence type="ECO:0000313" key="7">
    <source>
        <dbReference type="EMBL" id="OQO06671.1"/>
    </source>
</evidence>
<dbReference type="GO" id="GO:0071949">
    <property type="term" value="F:FAD binding"/>
    <property type="evidence" value="ECO:0007669"/>
    <property type="project" value="InterPro"/>
</dbReference>
<dbReference type="PRINTS" id="PR00420">
    <property type="entry name" value="RNGMNOXGNASE"/>
</dbReference>
<dbReference type="PANTHER" id="PTHR13789">
    <property type="entry name" value="MONOOXYGENASE"/>
    <property type="match status" value="1"/>
</dbReference>
<comment type="caution">
    <text evidence="7">The sequence shown here is derived from an EMBL/GenBank/DDBJ whole genome shotgun (WGS) entry which is preliminary data.</text>
</comment>